<organism evidence="4 5">
    <name type="scientific">Ricinus communis</name>
    <name type="common">Castor bean</name>
    <dbReference type="NCBI Taxonomy" id="3988"/>
    <lineage>
        <taxon>Eukaryota</taxon>
        <taxon>Viridiplantae</taxon>
        <taxon>Streptophyta</taxon>
        <taxon>Embryophyta</taxon>
        <taxon>Tracheophyta</taxon>
        <taxon>Spermatophyta</taxon>
        <taxon>Magnoliopsida</taxon>
        <taxon>eudicotyledons</taxon>
        <taxon>Gunneridae</taxon>
        <taxon>Pentapetalae</taxon>
        <taxon>rosids</taxon>
        <taxon>fabids</taxon>
        <taxon>Malpighiales</taxon>
        <taxon>Euphorbiaceae</taxon>
        <taxon>Acalyphoideae</taxon>
        <taxon>Acalypheae</taxon>
        <taxon>Ricinus</taxon>
    </lineage>
</organism>
<dbReference type="Proteomes" id="UP000008311">
    <property type="component" value="Unassembled WGS sequence"/>
</dbReference>
<dbReference type="CDD" id="cd05251">
    <property type="entry name" value="NmrA_like_SDR_a"/>
    <property type="match status" value="1"/>
</dbReference>
<reference evidence="5" key="1">
    <citation type="journal article" date="2010" name="Nat. Biotechnol.">
        <title>Draft genome sequence of the oilseed species Ricinus communis.</title>
        <authorList>
            <person name="Chan A.P."/>
            <person name="Crabtree J."/>
            <person name="Zhao Q."/>
            <person name="Lorenzi H."/>
            <person name="Orvis J."/>
            <person name="Puiu D."/>
            <person name="Melake-Berhan A."/>
            <person name="Jones K.M."/>
            <person name="Redman J."/>
            <person name="Chen G."/>
            <person name="Cahoon E.B."/>
            <person name="Gedil M."/>
            <person name="Stanke M."/>
            <person name="Haas B.J."/>
            <person name="Wortman J.R."/>
            <person name="Fraser-Liggett C.M."/>
            <person name="Ravel J."/>
            <person name="Rabinowicz P.D."/>
        </authorList>
    </citation>
    <scope>NUCLEOTIDE SEQUENCE [LARGE SCALE GENOMIC DNA]</scope>
    <source>
        <strain evidence="5">cv. Hale</strain>
    </source>
</reference>
<dbReference type="eggNOG" id="ENOG502SB4U">
    <property type="taxonomic scope" value="Eukaryota"/>
</dbReference>
<evidence type="ECO:0000313" key="5">
    <source>
        <dbReference type="Proteomes" id="UP000008311"/>
    </source>
</evidence>
<name>B9TGD0_RICCO</name>
<keyword evidence="2" id="KW-0521">NADP</keyword>
<dbReference type="AlphaFoldDB" id="B9TGD0"/>
<evidence type="ECO:0000256" key="2">
    <source>
        <dbReference type="ARBA" id="ARBA00022857"/>
    </source>
</evidence>
<dbReference type="PANTHER" id="PTHR42748">
    <property type="entry name" value="NITROGEN METABOLITE REPRESSION PROTEIN NMRA FAMILY MEMBER"/>
    <property type="match status" value="1"/>
</dbReference>
<evidence type="ECO:0000256" key="1">
    <source>
        <dbReference type="ARBA" id="ARBA00006328"/>
    </source>
</evidence>
<dbReference type="SUPFAM" id="SSF51735">
    <property type="entry name" value="NAD(P)-binding Rossmann-fold domains"/>
    <property type="match status" value="1"/>
</dbReference>
<dbReference type="Pfam" id="PF05368">
    <property type="entry name" value="NmrA"/>
    <property type="match status" value="1"/>
</dbReference>
<evidence type="ECO:0000313" key="4">
    <source>
        <dbReference type="EMBL" id="EEF25085.1"/>
    </source>
</evidence>
<comment type="similarity">
    <text evidence="1">Belongs to the NmrA-type oxidoreductase family.</text>
</comment>
<keyword evidence="5" id="KW-1185">Reference proteome</keyword>
<accession>B9TGD0</accession>
<dbReference type="InterPro" id="IPR036291">
    <property type="entry name" value="NAD(P)-bd_dom_sf"/>
</dbReference>
<dbReference type="InParanoid" id="B9TGD0"/>
<dbReference type="InterPro" id="IPR008030">
    <property type="entry name" value="NmrA-like"/>
</dbReference>
<dbReference type="Gene3D" id="3.90.25.10">
    <property type="entry name" value="UDP-galactose 4-epimerase, domain 1"/>
    <property type="match status" value="1"/>
</dbReference>
<protein>
    <recommendedName>
        <fullName evidence="3">NmrA-like domain-containing protein</fullName>
    </recommendedName>
</protein>
<gene>
    <name evidence="4" type="ORF">RCOM_1834840</name>
</gene>
<dbReference type="STRING" id="3988.B9TGD0"/>
<dbReference type="InterPro" id="IPR051164">
    <property type="entry name" value="NmrA-like_oxidored"/>
</dbReference>
<feature type="domain" description="NmrA-like" evidence="3">
    <location>
        <begin position="4"/>
        <end position="271"/>
    </location>
</feature>
<proteinExistence type="inferred from homology"/>
<dbReference type="Gene3D" id="3.40.50.720">
    <property type="entry name" value="NAD(P)-binding Rossmann-like Domain"/>
    <property type="match status" value="1"/>
</dbReference>
<dbReference type="EMBL" id="EQ980571">
    <property type="protein sequence ID" value="EEF25085.1"/>
    <property type="molecule type" value="Genomic_DNA"/>
</dbReference>
<dbReference type="GO" id="GO:0009807">
    <property type="term" value="P:lignan biosynthetic process"/>
    <property type="evidence" value="ECO:0007669"/>
    <property type="project" value="UniProtKB-ARBA"/>
</dbReference>
<dbReference type="PANTHER" id="PTHR42748:SF7">
    <property type="entry name" value="NMRA LIKE REDOX SENSOR 1-RELATED"/>
    <property type="match status" value="1"/>
</dbReference>
<sequence length="306" mass="32833">MSNTATILVTGATGMQGGATVDALLEAGFTVRALVRDPASAASQALAARGVELAKGDFEDKASLAASLEGVRGVFSMQNPPMPNDPDSEVRTGRNLIEAARGTGVDIFVHTSVARAGDQENFVDWTEGRWWPGYWNSKSAVNELVKAAGFPHWVILKPAYMFENFTQSKAAWMYPGLIDGAIETAMEPSARLHMLAATDVGRFAAAAFVDPARFDRQELELAAEALTMGEIAAILTKATGKPVASRYLTQDELMVKGYHAGLAESQVWASLEGYKVDLAAAASHGIVLEKLADWAPRHRDKIVINN</sequence>
<evidence type="ECO:0000259" key="3">
    <source>
        <dbReference type="Pfam" id="PF05368"/>
    </source>
</evidence>